<feature type="transmembrane region" description="Helical" evidence="6">
    <location>
        <begin position="70"/>
        <end position="93"/>
    </location>
</feature>
<feature type="transmembrane region" description="Helical" evidence="6">
    <location>
        <begin position="442"/>
        <end position="463"/>
    </location>
</feature>
<feature type="transmembrane region" description="Helical" evidence="6">
    <location>
        <begin position="416"/>
        <end position="436"/>
    </location>
</feature>
<feature type="transmembrane region" description="Helical" evidence="6">
    <location>
        <begin position="223"/>
        <end position="241"/>
    </location>
</feature>
<dbReference type="PIRSF" id="PIRSF006060">
    <property type="entry name" value="AA_transporter"/>
    <property type="match status" value="1"/>
</dbReference>
<feature type="transmembrane region" description="Helical" evidence="6">
    <location>
        <begin position="105"/>
        <end position="138"/>
    </location>
</feature>
<reference evidence="7" key="1">
    <citation type="submission" date="2020-03" db="EMBL/GenBank/DDBJ databases">
        <title>FDA dAtabase for Regulatory Grade micrObial Sequences (FDA-ARGOS): Supporting development and validation of Infectious Disease Dx tests.</title>
        <authorList>
            <person name="Campos J."/>
            <person name="Goldberg B."/>
            <person name="Tallon L."/>
            <person name="Sadzewicz L."/>
            <person name="Vavikolanu K."/>
            <person name="Mehta A."/>
            <person name="Aluvathingal J."/>
            <person name="Nadendla S."/>
            <person name="Nandy P."/>
            <person name="Geyer C."/>
            <person name="Yan Y."/>
            <person name="Sichtig H."/>
        </authorList>
    </citation>
    <scope>NUCLEOTIDE SEQUENCE [LARGE SCALE GENOMIC DNA]</scope>
    <source>
        <strain evidence="7">FDAARGOS_652</strain>
    </source>
</reference>
<accession>A0A8X7NLR4</accession>
<dbReference type="GO" id="GO:0016020">
    <property type="term" value="C:membrane"/>
    <property type="evidence" value="ECO:0007669"/>
    <property type="project" value="UniProtKB-SubCell"/>
</dbReference>
<dbReference type="GO" id="GO:0015101">
    <property type="term" value="F:organic cation transmembrane transporter activity"/>
    <property type="evidence" value="ECO:0007669"/>
    <property type="project" value="UniProtKB-ARBA"/>
</dbReference>
<dbReference type="InterPro" id="IPR002293">
    <property type="entry name" value="AA/rel_permease1"/>
</dbReference>
<evidence type="ECO:0000256" key="6">
    <source>
        <dbReference type="SAM" id="Phobius"/>
    </source>
</evidence>
<protein>
    <submittedName>
        <fullName evidence="7">Amino acid permease family protein</fullName>
    </submittedName>
</protein>
<evidence type="ECO:0000256" key="1">
    <source>
        <dbReference type="ARBA" id="ARBA00004141"/>
    </source>
</evidence>
<keyword evidence="2" id="KW-0813">Transport</keyword>
<evidence type="ECO:0000256" key="5">
    <source>
        <dbReference type="ARBA" id="ARBA00023136"/>
    </source>
</evidence>
<feature type="transmembrane region" description="Helical" evidence="6">
    <location>
        <begin position="159"/>
        <end position="181"/>
    </location>
</feature>
<feature type="transmembrane region" description="Helical" evidence="6">
    <location>
        <begin position="363"/>
        <end position="386"/>
    </location>
</feature>
<evidence type="ECO:0000313" key="7">
    <source>
        <dbReference type="EMBL" id="KAF6057137.1"/>
    </source>
</evidence>
<name>A0A8X7NLR4_CANPA</name>
<comment type="caution">
    <text evidence="7">The sequence shown here is derived from an EMBL/GenBank/DDBJ whole genome shotgun (WGS) entry which is preliminary data.</text>
</comment>
<dbReference type="Pfam" id="PF13520">
    <property type="entry name" value="AA_permease_2"/>
    <property type="match status" value="1"/>
</dbReference>
<feature type="transmembrane region" description="Helical" evidence="6">
    <location>
        <begin position="516"/>
        <end position="534"/>
    </location>
</feature>
<evidence type="ECO:0000256" key="3">
    <source>
        <dbReference type="ARBA" id="ARBA00022692"/>
    </source>
</evidence>
<sequence>MKLKSSQSAATPVESELGMHPIVSQVHVDALPIRSILSNQGITINVDHEVDEDEAMILAMGYKQELKREFSLWTVFSVSFSMLGLLPSIAATFDYQQLVIGMSPIPWLVAMIFITTVALSMAEVASAFPCSAGTPYVVSQLSPPKYKSYLTWFTCWTNWLCQITAAPSVCYSCASLILALYSLTDSSYTPSTGHVYGLSTGIQVVCGLICSMPAKWAGRVSSAGAFCNILFLTIVFVMILAGNKRTELNEGVSTKFNPNAIAWSLYNQAEWPQGISFLISFMGVIWAMSGYDSPFHLAEECAHAAVNVPRAIVLTSSIGGLVGFVFMIAIAYTVVDLDTIAADPQGLGQPFVTYLSQIVEENLVLAATSFTVVSSFSMAQSCLLAASRVTYAYSRDGLFPGSNIWKRVSPLTQTPIWAVVINVTLGQLLLLLLFAGDVAIGATFSVGGISGFISFTMPTLLKITWARNTFQPGPWNLGKFSEPIGWLSVGFIALMIPILCFPTVRGKDLTPTEMNWTVLVYFGSIFIVTIWFIVDAHKWYKGPRSNIDEADIVYDDDDAGAGGSGGSGSEGYDKVQVIDASESNSRSNEKC</sequence>
<organism evidence="7 8">
    <name type="scientific">Candida parapsilosis</name>
    <name type="common">Yeast</name>
    <dbReference type="NCBI Taxonomy" id="5480"/>
    <lineage>
        <taxon>Eukaryota</taxon>
        <taxon>Fungi</taxon>
        <taxon>Dikarya</taxon>
        <taxon>Ascomycota</taxon>
        <taxon>Saccharomycotina</taxon>
        <taxon>Pichiomycetes</taxon>
        <taxon>Debaryomycetaceae</taxon>
        <taxon>Candida/Lodderomyces clade</taxon>
        <taxon>Candida</taxon>
    </lineage>
</organism>
<dbReference type="PANTHER" id="PTHR45649:SF29">
    <property type="entry name" value="AMINO ACID TRANSPORTER (EUROFUNG)"/>
    <property type="match status" value="1"/>
</dbReference>
<evidence type="ECO:0000256" key="4">
    <source>
        <dbReference type="ARBA" id="ARBA00022989"/>
    </source>
</evidence>
<keyword evidence="3 6" id="KW-0812">Transmembrane</keyword>
<evidence type="ECO:0000256" key="2">
    <source>
        <dbReference type="ARBA" id="ARBA00022448"/>
    </source>
</evidence>
<proteinExistence type="predicted"/>
<keyword evidence="5 6" id="KW-0472">Membrane</keyword>
<comment type="subcellular location">
    <subcellularLocation>
        <location evidence="1">Membrane</location>
        <topology evidence="1">Multi-pass membrane protein</topology>
    </subcellularLocation>
</comment>
<dbReference type="EMBL" id="JABWAB010000003">
    <property type="protein sequence ID" value="KAF6057137.1"/>
    <property type="molecule type" value="Genomic_DNA"/>
</dbReference>
<gene>
    <name evidence="7" type="ORF">FOB60_001692</name>
</gene>
<feature type="transmembrane region" description="Helical" evidence="6">
    <location>
        <begin position="193"/>
        <end position="211"/>
    </location>
</feature>
<dbReference type="Proteomes" id="UP000590412">
    <property type="component" value="Unassembled WGS sequence"/>
</dbReference>
<feature type="transmembrane region" description="Helical" evidence="6">
    <location>
        <begin position="484"/>
        <end position="504"/>
    </location>
</feature>
<dbReference type="AlphaFoldDB" id="A0A8X7NLR4"/>
<keyword evidence="4 6" id="KW-1133">Transmembrane helix</keyword>
<dbReference type="PANTHER" id="PTHR45649">
    <property type="entry name" value="AMINO-ACID PERMEASE BAT1"/>
    <property type="match status" value="1"/>
</dbReference>
<dbReference type="FunFam" id="1.20.1740.10:FF:000046">
    <property type="entry name" value="Amino-acid permease, putative"/>
    <property type="match status" value="1"/>
</dbReference>
<feature type="transmembrane region" description="Helical" evidence="6">
    <location>
        <begin position="312"/>
        <end position="335"/>
    </location>
</feature>
<evidence type="ECO:0000313" key="8">
    <source>
        <dbReference type="Proteomes" id="UP000590412"/>
    </source>
</evidence>
<dbReference type="Gene3D" id="1.20.1740.10">
    <property type="entry name" value="Amino acid/polyamine transporter I"/>
    <property type="match status" value="1"/>
</dbReference>
<feature type="transmembrane region" description="Helical" evidence="6">
    <location>
        <begin position="271"/>
        <end position="291"/>
    </location>
</feature>
<dbReference type="OrthoDB" id="4476201at2759"/>